<dbReference type="PANTHER" id="PTHR45228:SF5">
    <property type="entry name" value="CYCLIC DI-GMP PHOSPHODIESTERASE VC_1348-RELATED"/>
    <property type="match status" value="1"/>
</dbReference>
<dbReference type="CDD" id="cd01007">
    <property type="entry name" value="PBP2_BvgS_HisK_like"/>
    <property type="match status" value="1"/>
</dbReference>
<dbReference type="SUPFAM" id="SSF53850">
    <property type="entry name" value="Periplasmic binding protein-like II"/>
    <property type="match status" value="1"/>
</dbReference>
<dbReference type="InterPro" id="IPR003607">
    <property type="entry name" value="HD/PDEase_dom"/>
</dbReference>
<dbReference type="Gene3D" id="1.10.3210.10">
    <property type="entry name" value="Hypothetical protein af1432"/>
    <property type="match status" value="2"/>
</dbReference>
<dbReference type="RefSeq" id="WP_244354101.1">
    <property type="nucleotide sequence ID" value="NZ_JAJNNZ010000001.1"/>
</dbReference>
<dbReference type="Gene3D" id="6.10.340.10">
    <property type="match status" value="1"/>
</dbReference>
<dbReference type="SMART" id="SM00471">
    <property type="entry name" value="HDc"/>
    <property type="match status" value="1"/>
</dbReference>
<sequence length="754" mass="86222">MKVSNQLDWAPIDFAVTGHPQGYAIDIMRMISKLTGLQFEYINGLSWKELVAQFGKGRIDILHSISAGSSISLPLTQKVPLYDTPFAIALRDTSLFKSPDKYQKPLIIGVLDGWTIEYKFRDLFPNAEIVKYPTLREALQSLDMAEIDAVLDSELVLLKKIDNLLIEDISVEQIPLELLDSRYNLVLHSGQAGLAELIEQAIESIDEPALAYLENKWRDERIILTHIPYKEVAGLIKREALSQGIQEVIINGINHYVYIEKVDDEEQQYLSIVIPQSQIMDSVNKKVAFFLQVTLLALLLLLVVVWFIAIPVVKPIKLLEKQSKLIANRKYDELEHIDSHVKEIHRLSLSFTNMASSLEQYEKEQKEFIDSFIQLVADAIDDKSPYTGGHCLRVPELAILLVDKAHQSDLAPFTAFSFKNEDEWREFRVAAWLHDCGKITTPEYVVDKATKLETNYNRIHEIRTRFEVLWRDAEIAALRQKMAPNANNEEIDCQLTNRKNELQEQFAFIANSNIGDEFMSSESLQKIAEIGQQQWMRFFDNTLGLSAQETSRVDQTTASLPARETLLADKDSHIIKRSRDYYVEPSSGINMDIPKHLYNLGEIYNLSIQKGTLTNEERFKINEHMISGIKMLNNIPFPKELERVPRYASTHHETMKGTGYPRKLSGDQLSIPERVLALADIFEALTASDRPYKTAKTIAEALAILHKMALENHIDKDVYRLFVETKVYQTYAEAYLCESQIDEVDEESLLRGIV</sequence>
<keyword evidence="1" id="KW-0812">Transmembrane</keyword>
<name>A0A9X1W7B4_9VIBR</name>
<gene>
    <name evidence="3" type="ORF">LNL84_00315</name>
</gene>
<accession>A0A9X1W7B4</accession>
<dbReference type="InterPro" id="IPR001638">
    <property type="entry name" value="Solute-binding_3/MltF_N"/>
</dbReference>
<evidence type="ECO:0000313" key="4">
    <source>
        <dbReference type="Proteomes" id="UP001139488"/>
    </source>
</evidence>
<dbReference type="EMBL" id="JAJNNZ010000001">
    <property type="protein sequence ID" value="MCJ2375273.1"/>
    <property type="molecule type" value="Genomic_DNA"/>
</dbReference>
<dbReference type="PANTHER" id="PTHR45228">
    <property type="entry name" value="CYCLIC DI-GMP PHOSPHODIESTERASE TM_0186-RELATED"/>
    <property type="match status" value="1"/>
</dbReference>
<dbReference type="InterPro" id="IPR052020">
    <property type="entry name" value="Cyclic_di-GMP/3'3'-cGAMP_PDE"/>
</dbReference>
<feature type="transmembrane region" description="Helical" evidence="1">
    <location>
        <begin position="289"/>
        <end position="313"/>
    </location>
</feature>
<dbReference type="Pfam" id="PF13487">
    <property type="entry name" value="HD_5"/>
    <property type="match status" value="1"/>
</dbReference>
<proteinExistence type="predicted"/>
<dbReference type="AlphaFoldDB" id="A0A9X1W7B4"/>
<dbReference type="SUPFAM" id="SSF109604">
    <property type="entry name" value="HD-domain/PDEase-like"/>
    <property type="match status" value="2"/>
</dbReference>
<evidence type="ECO:0000259" key="2">
    <source>
        <dbReference type="PROSITE" id="PS51832"/>
    </source>
</evidence>
<dbReference type="InterPro" id="IPR037522">
    <property type="entry name" value="HD_GYP_dom"/>
</dbReference>
<dbReference type="PROSITE" id="PS51832">
    <property type="entry name" value="HD_GYP"/>
    <property type="match status" value="1"/>
</dbReference>
<dbReference type="SMART" id="SM00062">
    <property type="entry name" value="PBPb"/>
    <property type="match status" value="1"/>
</dbReference>
<protein>
    <submittedName>
        <fullName evidence="3">Transporter substrate-binding domain-containing protein</fullName>
    </submittedName>
</protein>
<keyword evidence="1" id="KW-0472">Membrane</keyword>
<dbReference type="CDD" id="cd00077">
    <property type="entry name" value="HDc"/>
    <property type="match status" value="1"/>
</dbReference>
<comment type="caution">
    <text evidence="3">The sequence shown here is derived from an EMBL/GenBank/DDBJ whole genome shotgun (WGS) entry which is preliminary data.</text>
</comment>
<evidence type="ECO:0000256" key="1">
    <source>
        <dbReference type="SAM" id="Phobius"/>
    </source>
</evidence>
<keyword evidence="1" id="KW-1133">Transmembrane helix</keyword>
<keyword evidence="4" id="KW-1185">Reference proteome</keyword>
<dbReference type="GO" id="GO:0008081">
    <property type="term" value="F:phosphoric diester hydrolase activity"/>
    <property type="evidence" value="ECO:0007669"/>
    <property type="project" value="UniProtKB-ARBA"/>
</dbReference>
<dbReference type="Gene3D" id="3.40.190.10">
    <property type="entry name" value="Periplasmic binding protein-like II"/>
    <property type="match status" value="2"/>
</dbReference>
<evidence type="ECO:0000313" key="3">
    <source>
        <dbReference type="EMBL" id="MCJ2375273.1"/>
    </source>
</evidence>
<dbReference type="Proteomes" id="UP001139488">
    <property type="component" value="Unassembled WGS sequence"/>
</dbReference>
<feature type="domain" description="HD-GYP" evidence="2">
    <location>
        <begin position="539"/>
        <end position="737"/>
    </location>
</feature>
<organism evidence="3 4">
    <name type="scientific">Vibrio gelatinilyticus</name>
    <dbReference type="NCBI Taxonomy" id="2893468"/>
    <lineage>
        <taxon>Bacteria</taxon>
        <taxon>Pseudomonadati</taxon>
        <taxon>Pseudomonadota</taxon>
        <taxon>Gammaproteobacteria</taxon>
        <taxon>Vibrionales</taxon>
        <taxon>Vibrionaceae</taxon>
        <taxon>Vibrio</taxon>
    </lineage>
</organism>
<reference evidence="3" key="1">
    <citation type="submission" date="2021-11" db="EMBL/GenBank/DDBJ databases">
        <title>Vibrio ZSDE26 sp. nov. and Vibrio ZSDZ34 sp. nov., isolated from coastal seawater in Qingdao.</title>
        <authorList>
            <person name="Zhang P."/>
        </authorList>
    </citation>
    <scope>NUCLEOTIDE SEQUENCE</scope>
    <source>
        <strain evidence="3">ZSDZ34</strain>
    </source>
</reference>
<dbReference type="Pfam" id="PF00497">
    <property type="entry name" value="SBP_bac_3"/>
    <property type="match status" value="1"/>
</dbReference>